<keyword evidence="3" id="KW-1185">Reference proteome</keyword>
<dbReference type="InterPro" id="IPR024526">
    <property type="entry name" value="DUF3807"/>
</dbReference>
<feature type="compositionally biased region" description="Polar residues" evidence="1">
    <location>
        <begin position="160"/>
        <end position="172"/>
    </location>
</feature>
<protein>
    <submittedName>
        <fullName evidence="2">Uncharacterized protein</fullName>
    </submittedName>
</protein>
<dbReference type="Proteomes" id="UP000800235">
    <property type="component" value="Unassembled WGS sequence"/>
</dbReference>
<feature type="region of interest" description="Disordered" evidence="1">
    <location>
        <begin position="1"/>
        <end position="22"/>
    </location>
</feature>
<dbReference type="EMBL" id="MU007010">
    <property type="protein sequence ID" value="KAF2436497.1"/>
    <property type="molecule type" value="Genomic_DNA"/>
</dbReference>
<name>A0A9P4P3D5_9PEZI</name>
<comment type="caution">
    <text evidence="2">The sequence shown here is derived from an EMBL/GenBank/DDBJ whole genome shotgun (WGS) entry which is preliminary data.</text>
</comment>
<dbReference type="AlphaFoldDB" id="A0A9P4P3D5"/>
<accession>A0A9P4P3D5</accession>
<dbReference type="PANTHER" id="PTHR40642">
    <property type="entry name" value="YALI0F31295P"/>
    <property type="match status" value="1"/>
</dbReference>
<dbReference type="OrthoDB" id="5422320at2759"/>
<evidence type="ECO:0000256" key="1">
    <source>
        <dbReference type="SAM" id="MobiDB-lite"/>
    </source>
</evidence>
<organism evidence="2 3">
    <name type="scientific">Tothia fuscella</name>
    <dbReference type="NCBI Taxonomy" id="1048955"/>
    <lineage>
        <taxon>Eukaryota</taxon>
        <taxon>Fungi</taxon>
        <taxon>Dikarya</taxon>
        <taxon>Ascomycota</taxon>
        <taxon>Pezizomycotina</taxon>
        <taxon>Dothideomycetes</taxon>
        <taxon>Pleosporomycetidae</taxon>
        <taxon>Venturiales</taxon>
        <taxon>Cylindrosympodiaceae</taxon>
        <taxon>Tothia</taxon>
    </lineage>
</organism>
<evidence type="ECO:0000313" key="2">
    <source>
        <dbReference type="EMBL" id="KAF2436497.1"/>
    </source>
</evidence>
<sequence length="240" mass="27914">MAPIEGPNLKRSSRRWKKRKANGVSKEILPAPLEIPTLTEDDLFHFYEKHFPGALLPGQLCQGLYGEEYPYYEEEEDDGLGYYPDGNKRTLTDEQVAIFRHSEIERMVRDSETSPAAEEPTKDEELDVDEQPDAVQSDESDQMDMSEDDDQERIEAGSRPTESSPEPASTLTGDEKPRRIRRKWKERWTNNLKDAIEEDRILEKKDPLDYISDASEEFRTHRAKVREEDNIKAEVFELDY</sequence>
<feature type="region of interest" description="Disordered" evidence="1">
    <location>
        <begin position="104"/>
        <end position="180"/>
    </location>
</feature>
<proteinExistence type="predicted"/>
<dbReference type="Pfam" id="PF12720">
    <property type="entry name" value="DUF3807"/>
    <property type="match status" value="1"/>
</dbReference>
<evidence type="ECO:0000313" key="3">
    <source>
        <dbReference type="Proteomes" id="UP000800235"/>
    </source>
</evidence>
<gene>
    <name evidence="2" type="ORF">EJ08DRAFT_674392</name>
</gene>
<feature type="compositionally biased region" description="Acidic residues" evidence="1">
    <location>
        <begin position="121"/>
        <end position="152"/>
    </location>
</feature>
<reference evidence="2" key="1">
    <citation type="journal article" date="2020" name="Stud. Mycol.">
        <title>101 Dothideomycetes genomes: a test case for predicting lifestyles and emergence of pathogens.</title>
        <authorList>
            <person name="Haridas S."/>
            <person name="Albert R."/>
            <person name="Binder M."/>
            <person name="Bloem J."/>
            <person name="Labutti K."/>
            <person name="Salamov A."/>
            <person name="Andreopoulos B."/>
            <person name="Baker S."/>
            <person name="Barry K."/>
            <person name="Bills G."/>
            <person name="Bluhm B."/>
            <person name="Cannon C."/>
            <person name="Castanera R."/>
            <person name="Culley D."/>
            <person name="Daum C."/>
            <person name="Ezra D."/>
            <person name="Gonzalez J."/>
            <person name="Henrissat B."/>
            <person name="Kuo A."/>
            <person name="Liang C."/>
            <person name="Lipzen A."/>
            <person name="Lutzoni F."/>
            <person name="Magnuson J."/>
            <person name="Mondo S."/>
            <person name="Nolan M."/>
            <person name="Ohm R."/>
            <person name="Pangilinan J."/>
            <person name="Park H.-J."/>
            <person name="Ramirez L."/>
            <person name="Alfaro M."/>
            <person name="Sun H."/>
            <person name="Tritt A."/>
            <person name="Yoshinaga Y."/>
            <person name="Zwiers L.-H."/>
            <person name="Turgeon B."/>
            <person name="Goodwin S."/>
            <person name="Spatafora J."/>
            <person name="Crous P."/>
            <person name="Grigoriev I."/>
        </authorList>
    </citation>
    <scope>NUCLEOTIDE SEQUENCE</scope>
    <source>
        <strain evidence="2">CBS 130266</strain>
    </source>
</reference>
<dbReference type="PANTHER" id="PTHR40642:SF1">
    <property type="entry name" value="YALI0F31295P"/>
    <property type="match status" value="1"/>
</dbReference>
<feature type="compositionally biased region" description="Basic residues" evidence="1">
    <location>
        <begin position="11"/>
        <end position="21"/>
    </location>
</feature>